<dbReference type="PIRSF" id="PIRSF002134">
    <property type="entry name" value="Ribosomal_S13"/>
    <property type="match status" value="1"/>
</dbReference>
<evidence type="ECO:0000256" key="6">
    <source>
        <dbReference type="ARBA" id="ARBA00035166"/>
    </source>
</evidence>
<dbReference type="HAMAP" id="MF_01315">
    <property type="entry name" value="Ribosomal_uS13"/>
    <property type="match status" value="1"/>
</dbReference>
<dbReference type="PROSITE" id="PS00646">
    <property type="entry name" value="RIBOSOMAL_S13_1"/>
    <property type="match status" value="1"/>
</dbReference>
<proteinExistence type="inferred from homology"/>
<feature type="region of interest" description="Disordered" evidence="9">
    <location>
        <begin position="92"/>
        <end position="119"/>
    </location>
</feature>
<evidence type="ECO:0000256" key="1">
    <source>
        <dbReference type="ARBA" id="ARBA00008080"/>
    </source>
</evidence>
<dbReference type="InterPro" id="IPR019980">
    <property type="entry name" value="Ribosomal_uS13_bac-type"/>
</dbReference>
<evidence type="ECO:0000256" key="7">
    <source>
        <dbReference type="HAMAP-Rule" id="MF_01315"/>
    </source>
</evidence>
<dbReference type="Gene3D" id="1.10.8.50">
    <property type="match status" value="1"/>
</dbReference>
<accession>A0ABY4SW47</accession>
<keyword evidence="7" id="KW-0820">tRNA-binding</keyword>
<keyword evidence="5 7" id="KW-0687">Ribonucleoprotein</keyword>
<keyword evidence="3 7" id="KW-0694">RNA-binding</keyword>
<dbReference type="InterPro" id="IPR018269">
    <property type="entry name" value="Ribosomal_uS13_CS"/>
</dbReference>
<dbReference type="Proteomes" id="UP001056834">
    <property type="component" value="Chromosome"/>
</dbReference>
<dbReference type="EMBL" id="CP097762">
    <property type="protein sequence ID" value="URJ25288.1"/>
    <property type="molecule type" value="Genomic_DNA"/>
</dbReference>
<dbReference type="NCBIfam" id="TIGR03631">
    <property type="entry name" value="uS13_bact"/>
    <property type="match status" value="1"/>
</dbReference>
<dbReference type="GO" id="GO:0005840">
    <property type="term" value="C:ribosome"/>
    <property type="evidence" value="ECO:0007669"/>
    <property type="project" value="UniProtKB-KW"/>
</dbReference>
<dbReference type="PANTHER" id="PTHR10871">
    <property type="entry name" value="30S RIBOSOMAL PROTEIN S13/40S RIBOSOMAL PROTEIN S18"/>
    <property type="match status" value="1"/>
</dbReference>
<dbReference type="PROSITE" id="PS50159">
    <property type="entry name" value="RIBOSOMAL_S13_2"/>
    <property type="match status" value="1"/>
</dbReference>
<comment type="similarity">
    <text evidence="1 7 8">Belongs to the universal ribosomal protein uS13 family.</text>
</comment>
<evidence type="ECO:0000313" key="10">
    <source>
        <dbReference type="EMBL" id="URJ25288.1"/>
    </source>
</evidence>
<evidence type="ECO:0000256" key="5">
    <source>
        <dbReference type="ARBA" id="ARBA00023274"/>
    </source>
</evidence>
<keyword evidence="4 7" id="KW-0689">Ribosomal protein</keyword>
<dbReference type="InterPro" id="IPR001892">
    <property type="entry name" value="Ribosomal_uS13"/>
</dbReference>
<dbReference type="Pfam" id="PF00416">
    <property type="entry name" value="Ribosomal_S13"/>
    <property type="match status" value="1"/>
</dbReference>
<dbReference type="Gene3D" id="4.10.910.10">
    <property type="entry name" value="30s ribosomal protein s13, domain 2"/>
    <property type="match status" value="1"/>
</dbReference>
<keyword evidence="2 7" id="KW-0699">rRNA-binding</keyword>
<name>A0ABY4SW47_9ENTR</name>
<gene>
    <name evidence="7 10" type="primary">rpsM</name>
    <name evidence="10" type="ORF">M9405_00985</name>
</gene>
<evidence type="ECO:0000256" key="4">
    <source>
        <dbReference type="ARBA" id="ARBA00022980"/>
    </source>
</evidence>
<evidence type="ECO:0000256" key="2">
    <source>
        <dbReference type="ARBA" id="ARBA00022730"/>
    </source>
</evidence>
<feature type="compositionally biased region" description="Basic residues" evidence="9">
    <location>
        <begin position="110"/>
        <end position="119"/>
    </location>
</feature>
<dbReference type="PANTHER" id="PTHR10871:SF1">
    <property type="entry name" value="SMALL RIBOSOMAL SUBUNIT PROTEIN US13M"/>
    <property type="match status" value="1"/>
</dbReference>
<dbReference type="RefSeq" id="WP_250223419.1">
    <property type="nucleotide sequence ID" value="NZ_CP097762.1"/>
</dbReference>
<reference evidence="10" key="1">
    <citation type="submission" date="2022-05" db="EMBL/GenBank/DDBJ databases">
        <title>Impact of host demography and evolutionary history on endosymbiont molecular evolution: a test in carpenter ants (Genus Camponotus) and their Blochmannia endosymbionts.</title>
        <authorList>
            <person name="Manthey J.D."/>
            <person name="Giron J.C."/>
            <person name="Hruska J.P."/>
        </authorList>
    </citation>
    <scope>NUCLEOTIDE SEQUENCE</scope>
    <source>
        <strain evidence="10">C-006</strain>
    </source>
</reference>
<protein>
    <recommendedName>
        <fullName evidence="6 7">Small ribosomal subunit protein uS13</fullName>
    </recommendedName>
</protein>
<evidence type="ECO:0000256" key="8">
    <source>
        <dbReference type="RuleBase" id="RU003830"/>
    </source>
</evidence>
<dbReference type="InterPro" id="IPR027437">
    <property type="entry name" value="Rbsml_uS13_C"/>
</dbReference>
<keyword evidence="11" id="KW-1185">Reference proteome</keyword>
<sequence length="119" mass="13618">MVRIAGVNVPDKKHVIIALMSIYGIGKSRARSICLHTGINENTQLCQLSEIYIDKLRNAVDKYVVEGDLRREITLKIKRLIDLGTYRGSRHRRHLPVRGQRTRTNAKTCKGPRSRLVNK</sequence>
<comment type="function">
    <text evidence="7">Located at the top of the head of the 30S subunit, it contacts several helices of the 16S rRNA. In the 70S ribosome it contacts the 23S rRNA (bridge B1a) and protein L5 of the 50S subunit (bridge B1b), connecting the 2 subunits; these bridges are implicated in subunit movement. Contacts the tRNAs in the A and P-sites.</text>
</comment>
<evidence type="ECO:0000256" key="3">
    <source>
        <dbReference type="ARBA" id="ARBA00022884"/>
    </source>
</evidence>
<organism evidence="10 11">
    <name type="scientific">Candidatus Blochmannia ocreatus</name>
    <name type="common">nom. nud.</name>
    <dbReference type="NCBI Taxonomy" id="251538"/>
    <lineage>
        <taxon>Bacteria</taxon>
        <taxon>Pseudomonadati</taxon>
        <taxon>Pseudomonadota</taxon>
        <taxon>Gammaproteobacteria</taxon>
        <taxon>Enterobacterales</taxon>
        <taxon>Enterobacteriaceae</taxon>
        <taxon>ant endosymbionts</taxon>
        <taxon>Candidatus Blochmanniella</taxon>
    </lineage>
</organism>
<evidence type="ECO:0000256" key="9">
    <source>
        <dbReference type="SAM" id="MobiDB-lite"/>
    </source>
</evidence>
<dbReference type="SUPFAM" id="SSF46946">
    <property type="entry name" value="S13-like H2TH domain"/>
    <property type="match status" value="1"/>
</dbReference>
<evidence type="ECO:0000313" key="11">
    <source>
        <dbReference type="Proteomes" id="UP001056834"/>
    </source>
</evidence>
<comment type="subunit">
    <text evidence="7">Part of the 30S ribosomal subunit. Forms a loose heterodimer with protein S19. Forms two bridges to the 50S subunit in the 70S ribosome.</text>
</comment>
<dbReference type="InterPro" id="IPR010979">
    <property type="entry name" value="Ribosomal_uS13-like_H2TH"/>
</dbReference>